<organism evidence="2 3">
    <name type="scientific">Tardibacter chloracetimidivorans</name>
    <dbReference type="NCBI Taxonomy" id="1921510"/>
    <lineage>
        <taxon>Bacteria</taxon>
        <taxon>Pseudomonadati</taxon>
        <taxon>Pseudomonadota</taxon>
        <taxon>Alphaproteobacteria</taxon>
        <taxon>Sphingomonadales</taxon>
        <taxon>Sphingomonadaceae</taxon>
        <taxon>Tardibacter</taxon>
    </lineage>
</organism>
<name>A0A1L3ZZS1_9SPHN</name>
<dbReference type="PANTHER" id="PTHR34075">
    <property type="entry name" value="BLR3430 PROTEIN"/>
    <property type="match status" value="1"/>
</dbReference>
<keyword evidence="3" id="KW-1185">Reference proteome</keyword>
<dbReference type="EMBL" id="CP018221">
    <property type="protein sequence ID" value="API61112.1"/>
    <property type="molecule type" value="Genomic_DNA"/>
</dbReference>
<sequence length="102" mass="11231">MVQRARGSGQYFFYPRVVEPGTGSRDIEWAEVSGMGEVYSSTTVFPRPPAAPYNVALVELDEGPRLMSRVEGIDPKDVRIGAKVKARIVQGEEQAFVVFDPA</sequence>
<protein>
    <recommendedName>
        <fullName evidence="1">ChsH2 C-terminal OB-fold domain-containing protein</fullName>
    </recommendedName>
</protein>
<dbReference type="InterPro" id="IPR052513">
    <property type="entry name" value="Thioester_dehydratase-like"/>
</dbReference>
<accession>A0A1L3ZZS1</accession>
<dbReference type="Pfam" id="PF01796">
    <property type="entry name" value="OB_ChsH2_C"/>
    <property type="match status" value="1"/>
</dbReference>
<dbReference type="SUPFAM" id="SSF50249">
    <property type="entry name" value="Nucleic acid-binding proteins"/>
    <property type="match status" value="1"/>
</dbReference>
<gene>
    <name evidence="2" type="ORF">BSL82_11835</name>
</gene>
<proteinExistence type="predicted"/>
<reference evidence="3" key="1">
    <citation type="submission" date="2016-11" db="EMBL/GenBank/DDBJ databases">
        <title>Complete Genome Sequence of alachlor-degrading Sphingomonas sp. strain JJ-A5.</title>
        <authorList>
            <person name="Lee H."/>
            <person name="Ka J.-O."/>
        </authorList>
    </citation>
    <scope>NUCLEOTIDE SEQUENCE [LARGE SCALE GENOMIC DNA]</scope>
    <source>
        <strain evidence="3">JJ-A5</strain>
    </source>
</reference>
<dbReference type="STRING" id="1921510.BSL82_11835"/>
<dbReference type="KEGG" id="sphj:BSL82_11835"/>
<dbReference type="AlphaFoldDB" id="A0A1L3ZZS1"/>
<feature type="domain" description="ChsH2 C-terminal OB-fold" evidence="1">
    <location>
        <begin position="29"/>
        <end position="88"/>
    </location>
</feature>
<dbReference type="PANTHER" id="PTHR34075:SF5">
    <property type="entry name" value="BLR3430 PROTEIN"/>
    <property type="match status" value="1"/>
</dbReference>
<evidence type="ECO:0000259" key="1">
    <source>
        <dbReference type="Pfam" id="PF01796"/>
    </source>
</evidence>
<dbReference type="InterPro" id="IPR012340">
    <property type="entry name" value="NA-bd_OB-fold"/>
</dbReference>
<evidence type="ECO:0000313" key="2">
    <source>
        <dbReference type="EMBL" id="API61112.1"/>
    </source>
</evidence>
<dbReference type="Proteomes" id="UP000182063">
    <property type="component" value="Chromosome"/>
</dbReference>
<dbReference type="InterPro" id="IPR002878">
    <property type="entry name" value="ChsH2_C"/>
</dbReference>
<evidence type="ECO:0000313" key="3">
    <source>
        <dbReference type="Proteomes" id="UP000182063"/>
    </source>
</evidence>